<dbReference type="GO" id="GO:0005815">
    <property type="term" value="C:microtubule organizing center"/>
    <property type="evidence" value="ECO:0007669"/>
    <property type="project" value="TreeGrafter"/>
</dbReference>
<dbReference type="GO" id="GO:0031514">
    <property type="term" value="C:motile cilium"/>
    <property type="evidence" value="ECO:0007669"/>
    <property type="project" value="TreeGrafter"/>
</dbReference>
<sequence>MQRSFSIVEDGDATEDYDDEQVLKKYGSALTDRRNSQSISDFEKNLAKMASRQPSSREMDFDEMPHPDKQLSKLASPGPSGRQTVVRTRPLNKSRLSSESDLDESDDDDDKTKGTIPGEYDAKQYEDLDVNSDTKEVFQYITKYIPQQMSLDHKFKPFVPEFLPAVGDIDAFLKVLPPAGLLSGENFAADQQLGLVVLDEPAANQSDSALLHLQLRAESVSTTNDSDVVVKKLDNVEKNTKIIDKWIKDISALHKSKSFPAVRYTEPMPDLDELMQEWPEEMEKRLRENGFPEPSGSLGEYVDEVCGVLQIPVKNKIQSLHLLFSLYAAVKSSQLYKSAQLEKAEVNEEESLTTVADQLVLE</sequence>
<comment type="similarity">
    <text evidence="2">Belongs to the IFT46 family.</text>
</comment>
<keyword evidence="6" id="KW-0206">Cytoskeleton</keyword>
<evidence type="ECO:0000256" key="2">
    <source>
        <dbReference type="ARBA" id="ARBA00007700"/>
    </source>
</evidence>
<reference evidence="9" key="2">
    <citation type="submission" date="2021-08" db="EMBL/GenBank/DDBJ databases">
        <authorList>
            <person name="Eriksson T."/>
        </authorList>
    </citation>
    <scope>NUCLEOTIDE SEQUENCE</scope>
    <source>
        <strain evidence="9">Stoneville</strain>
        <tissue evidence="9">Whole head</tissue>
    </source>
</reference>
<dbReference type="GO" id="GO:0042073">
    <property type="term" value="P:intraciliary transport"/>
    <property type="evidence" value="ECO:0007669"/>
    <property type="project" value="InterPro"/>
</dbReference>
<accession>A0A8J6HJ22</accession>
<evidence type="ECO:0000256" key="3">
    <source>
        <dbReference type="ARBA" id="ARBA00017206"/>
    </source>
</evidence>
<reference evidence="9" key="1">
    <citation type="journal article" date="2020" name="J Insects Food Feed">
        <title>The yellow mealworm (Tenebrio molitor) genome: a resource for the emerging insects as food and feed industry.</title>
        <authorList>
            <person name="Eriksson T."/>
            <person name="Andere A."/>
            <person name="Kelstrup H."/>
            <person name="Emery V."/>
            <person name="Picard C."/>
        </authorList>
    </citation>
    <scope>NUCLEOTIDE SEQUENCE</scope>
    <source>
        <strain evidence="9">Stoneville</strain>
        <tissue evidence="9">Whole head</tissue>
    </source>
</reference>
<feature type="region of interest" description="Disordered" evidence="8">
    <location>
        <begin position="27"/>
        <end position="128"/>
    </location>
</feature>
<dbReference type="GO" id="GO:0030992">
    <property type="term" value="C:intraciliary transport particle B"/>
    <property type="evidence" value="ECO:0007669"/>
    <property type="project" value="TreeGrafter"/>
</dbReference>
<feature type="compositionally biased region" description="Basic and acidic residues" evidence="8">
    <location>
        <begin position="55"/>
        <end position="71"/>
    </location>
</feature>
<feature type="compositionally biased region" description="Acidic residues" evidence="8">
    <location>
        <begin position="100"/>
        <end position="109"/>
    </location>
</feature>
<evidence type="ECO:0000313" key="9">
    <source>
        <dbReference type="EMBL" id="KAH0815006.1"/>
    </source>
</evidence>
<dbReference type="InterPro" id="IPR022088">
    <property type="entry name" value="Intraflagellar_transp_cmplxB"/>
</dbReference>
<evidence type="ECO:0000256" key="7">
    <source>
        <dbReference type="ARBA" id="ARBA00023273"/>
    </source>
</evidence>
<evidence type="ECO:0000256" key="5">
    <source>
        <dbReference type="ARBA" id="ARBA00023069"/>
    </source>
</evidence>
<comment type="caution">
    <text evidence="9">The sequence shown here is derived from an EMBL/GenBank/DDBJ whole genome shotgun (WGS) entry which is preliminary data.</text>
</comment>
<gene>
    <name evidence="9" type="ORF">GEV33_007787</name>
</gene>
<evidence type="ECO:0000256" key="4">
    <source>
        <dbReference type="ARBA" id="ARBA00022490"/>
    </source>
</evidence>
<dbReference type="Pfam" id="PF12317">
    <property type="entry name" value="IFT46_B_C"/>
    <property type="match status" value="1"/>
</dbReference>
<evidence type="ECO:0000256" key="1">
    <source>
        <dbReference type="ARBA" id="ARBA00004120"/>
    </source>
</evidence>
<keyword evidence="5" id="KW-0969">Cilium</keyword>
<keyword evidence="7" id="KW-0966">Cell projection</keyword>
<comment type="subcellular location">
    <subcellularLocation>
        <location evidence="1">Cytoplasm</location>
        <location evidence="1">Cytoskeleton</location>
        <location evidence="1">Cilium basal body</location>
    </subcellularLocation>
</comment>
<evidence type="ECO:0000313" key="10">
    <source>
        <dbReference type="Proteomes" id="UP000719412"/>
    </source>
</evidence>
<dbReference type="AlphaFoldDB" id="A0A8J6HJ22"/>
<dbReference type="PANTHER" id="PTHR13376">
    <property type="entry name" value="INTRAFLAGELLAR TRANSPORT PROTEIN 46 HOMOLOG"/>
    <property type="match status" value="1"/>
</dbReference>
<dbReference type="GO" id="GO:0060271">
    <property type="term" value="P:cilium assembly"/>
    <property type="evidence" value="ECO:0007669"/>
    <property type="project" value="TreeGrafter"/>
</dbReference>
<evidence type="ECO:0000256" key="6">
    <source>
        <dbReference type="ARBA" id="ARBA00023212"/>
    </source>
</evidence>
<protein>
    <recommendedName>
        <fullName evidence="3">Intraflagellar transport protein 46 homolog</fullName>
    </recommendedName>
</protein>
<keyword evidence="10" id="KW-1185">Reference proteome</keyword>
<dbReference type="EMBL" id="JABDTM020023674">
    <property type="protein sequence ID" value="KAH0815006.1"/>
    <property type="molecule type" value="Genomic_DNA"/>
</dbReference>
<keyword evidence="4" id="KW-0963">Cytoplasm</keyword>
<dbReference type="Proteomes" id="UP000719412">
    <property type="component" value="Unassembled WGS sequence"/>
</dbReference>
<organism evidence="9 10">
    <name type="scientific">Tenebrio molitor</name>
    <name type="common">Yellow mealworm beetle</name>
    <dbReference type="NCBI Taxonomy" id="7067"/>
    <lineage>
        <taxon>Eukaryota</taxon>
        <taxon>Metazoa</taxon>
        <taxon>Ecdysozoa</taxon>
        <taxon>Arthropoda</taxon>
        <taxon>Hexapoda</taxon>
        <taxon>Insecta</taxon>
        <taxon>Pterygota</taxon>
        <taxon>Neoptera</taxon>
        <taxon>Endopterygota</taxon>
        <taxon>Coleoptera</taxon>
        <taxon>Polyphaga</taxon>
        <taxon>Cucujiformia</taxon>
        <taxon>Tenebrionidae</taxon>
        <taxon>Tenebrio</taxon>
    </lineage>
</organism>
<feature type="compositionally biased region" description="Basic and acidic residues" evidence="8">
    <location>
        <begin position="31"/>
        <end position="46"/>
    </location>
</feature>
<evidence type="ECO:0000256" key="8">
    <source>
        <dbReference type="SAM" id="MobiDB-lite"/>
    </source>
</evidence>
<name>A0A8J6HJ22_TENMO</name>
<proteinExistence type="inferred from homology"/>
<dbReference type="PANTHER" id="PTHR13376:SF0">
    <property type="entry name" value="INTRAFLAGELLAR TRANSPORT PROTEIN 46 HOMOLOG"/>
    <property type="match status" value="1"/>
</dbReference>